<dbReference type="RefSeq" id="WP_243358234.1">
    <property type="nucleotide sequence ID" value="NZ_JALGBH010000001.1"/>
</dbReference>
<reference evidence="2" key="1">
    <citation type="submission" date="2022-03" db="EMBL/GenBank/DDBJ databases">
        <authorList>
            <person name="Woo C.Y."/>
        </authorList>
    </citation>
    <scope>NUCLEOTIDE SEQUENCE</scope>
    <source>
        <strain evidence="2">CYS-01</strain>
    </source>
</reference>
<gene>
    <name evidence="2" type="ORF">MMF97_01925</name>
</gene>
<protein>
    <submittedName>
        <fullName evidence="2">SprT-like domain-containing protein</fullName>
    </submittedName>
</protein>
<accession>A0ABS9ZS84</accession>
<proteinExistence type="predicted"/>
<evidence type="ECO:0000313" key="2">
    <source>
        <dbReference type="EMBL" id="MCJ0741450.1"/>
    </source>
</evidence>
<organism evidence="2 3">
    <name type="scientific">Pedobacter montanisoli</name>
    <dbReference type="NCBI Taxonomy" id="2923277"/>
    <lineage>
        <taxon>Bacteria</taxon>
        <taxon>Pseudomonadati</taxon>
        <taxon>Bacteroidota</taxon>
        <taxon>Sphingobacteriia</taxon>
        <taxon>Sphingobacteriales</taxon>
        <taxon>Sphingobacteriaceae</taxon>
        <taxon>Pedobacter</taxon>
    </lineage>
</organism>
<sequence>MNRNSDKAVILAQYMPQEAAPVISRWIDYFQCEFKISKKRNTKLGDYRHPYRGEGHKISVNNDLNPYAFLVTTVHEFAHLLTWNEYKNKVKPHGSEWKNNFKKMMNPFFEMNVFPPDVYQSITRYLNNPAASSCTDLILARSLKKYDQKADRVHVEQIPLKAVFMLEDGRRFEKGERVRKRYRCVCLDNHKIYLFNPLAEVMLISEHIDAETTCPEVNSGSSV</sequence>
<dbReference type="Pfam" id="PF10263">
    <property type="entry name" value="SprT-like"/>
    <property type="match status" value="1"/>
</dbReference>
<evidence type="ECO:0000259" key="1">
    <source>
        <dbReference type="Pfam" id="PF10263"/>
    </source>
</evidence>
<dbReference type="InterPro" id="IPR006640">
    <property type="entry name" value="SprT-like_domain"/>
</dbReference>
<name>A0ABS9ZS84_9SPHI</name>
<keyword evidence="3" id="KW-1185">Reference proteome</keyword>
<dbReference type="Proteomes" id="UP001165460">
    <property type="component" value="Unassembled WGS sequence"/>
</dbReference>
<comment type="caution">
    <text evidence="2">The sequence shown here is derived from an EMBL/GenBank/DDBJ whole genome shotgun (WGS) entry which is preliminary data.</text>
</comment>
<feature type="domain" description="SprT-like" evidence="1">
    <location>
        <begin position="30"/>
        <end position="111"/>
    </location>
</feature>
<dbReference type="EMBL" id="JALGBH010000001">
    <property type="protein sequence ID" value="MCJ0741450.1"/>
    <property type="molecule type" value="Genomic_DNA"/>
</dbReference>
<evidence type="ECO:0000313" key="3">
    <source>
        <dbReference type="Proteomes" id="UP001165460"/>
    </source>
</evidence>